<dbReference type="EMBL" id="CP022111">
    <property type="protein sequence ID" value="ASG23039.1"/>
    <property type="molecule type" value="Genomic_DNA"/>
</dbReference>
<gene>
    <name evidence="2" type="ORF">Y958_19430</name>
</gene>
<dbReference type="AlphaFoldDB" id="A0A248JWS7"/>
<dbReference type="RefSeq" id="WP_088873576.1">
    <property type="nucleotide sequence ID" value="NZ_CP022111.1"/>
</dbReference>
<proteinExistence type="predicted"/>
<dbReference type="Proteomes" id="UP000197153">
    <property type="component" value="Chromosome 2"/>
</dbReference>
<keyword evidence="1" id="KW-0732">Signal</keyword>
<accession>A0A248JWS7</accession>
<evidence type="ECO:0000313" key="3">
    <source>
        <dbReference type="Proteomes" id="UP000197153"/>
    </source>
</evidence>
<reference evidence="2 3" key="1">
    <citation type="submission" date="2017-06" db="EMBL/GenBank/DDBJ databases">
        <title>Complete genome sequence of Nitrospirillum amazonense strain CBAmC, an endophytic nitrogen-fixing and plant growth-promoting bacterium, isolated from sugarcane.</title>
        <authorList>
            <person name="Schwab S."/>
            <person name="dos Santos Teixeira K.R."/>
            <person name="Simoes Araujo J.L."/>
            <person name="Soares Vidal M."/>
            <person name="Borges de Freitas H.R."/>
            <person name="Rivello Crivelaro A.L."/>
            <person name="Bueno de Camargo Nunes A."/>
            <person name="dos Santos C.M."/>
            <person name="Palmeira da Silva Rosa D."/>
            <person name="da Silva Padilha D."/>
            <person name="da Silva E."/>
            <person name="Araujo Terra L."/>
            <person name="Soares Mendes V."/>
            <person name="Farinelli L."/>
            <person name="Magalhaes Cruz L."/>
            <person name="Baldani J.I."/>
        </authorList>
    </citation>
    <scope>NUCLEOTIDE SEQUENCE [LARGE SCALE GENOMIC DNA]</scope>
    <source>
        <strain evidence="2 3">CBAmC</strain>
    </source>
</reference>
<feature type="signal peptide" evidence="1">
    <location>
        <begin position="1"/>
        <end position="21"/>
    </location>
</feature>
<evidence type="ECO:0000256" key="1">
    <source>
        <dbReference type="SAM" id="SignalP"/>
    </source>
</evidence>
<name>A0A248JWS7_9PROT</name>
<protein>
    <recommendedName>
        <fullName evidence="4">DUF4431 domain-containing protein</fullName>
    </recommendedName>
</protein>
<dbReference type="KEGG" id="nao:Y958_19430"/>
<sequence>MLFRILLLAGVAAGTAIPAWAPAWAHDCQPYQPEPVILTGEITLQHGTRSGAKGVTKEDYYVLTLPQMICVAGGTAETDEDVESIDALQLKLPQGVKPPLGRRVAVTGTLFHRLADGHTDVLLTYDSAKPAP</sequence>
<evidence type="ECO:0000313" key="2">
    <source>
        <dbReference type="EMBL" id="ASG23039.1"/>
    </source>
</evidence>
<evidence type="ECO:0008006" key="4">
    <source>
        <dbReference type="Google" id="ProtNLM"/>
    </source>
</evidence>
<organism evidence="2 3">
    <name type="scientific">Nitrospirillum viridazoti CBAmc</name>
    <dbReference type="NCBI Taxonomy" id="1441467"/>
    <lineage>
        <taxon>Bacteria</taxon>
        <taxon>Pseudomonadati</taxon>
        <taxon>Pseudomonadota</taxon>
        <taxon>Alphaproteobacteria</taxon>
        <taxon>Rhodospirillales</taxon>
        <taxon>Azospirillaceae</taxon>
        <taxon>Nitrospirillum</taxon>
        <taxon>Nitrospirillum viridazoti</taxon>
    </lineage>
</organism>
<feature type="chain" id="PRO_5011970129" description="DUF4431 domain-containing protein" evidence="1">
    <location>
        <begin position="22"/>
        <end position="132"/>
    </location>
</feature>
<keyword evidence="3" id="KW-1185">Reference proteome</keyword>